<evidence type="ECO:0000313" key="4">
    <source>
        <dbReference type="EMBL" id="ADN74607.1"/>
    </source>
</evidence>
<dbReference type="CDD" id="cd04301">
    <property type="entry name" value="NAT_SF"/>
    <property type="match status" value="1"/>
</dbReference>
<name>E1SNA8_FERBD</name>
<keyword evidence="1 4" id="KW-0808">Transferase</keyword>
<gene>
    <name evidence="4" type="ordered locus">Fbal_0393</name>
</gene>
<dbReference type="PANTHER" id="PTHR43877">
    <property type="entry name" value="AMINOALKYLPHOSPHONATE N-ACETYLTRANSFERASE-RELATED-RELATED"/>
    <property type="match status" value="1"/>
</dbReference>
<dbReference type="KEGG" id="fbl:Fbal_0393"/>
<keyword evidence="2" id="KW-0012">Acyltransferase</keyword>
<reference evidence="4 5" key="1">
    <citation type="journal article" date="2010" name="Stand. Genomic Sci.">
        <title>Complete genome sequence of Ferrimonas balearica type strain (PAT).</title>
        <authorList>
            <person name="Nolan M."/>
            <person name="Sikorski J."/>
            <person name="Davenport K."/>
            <person name="Lucas S."/>
            <person name="Glavina Del Rio T."/>
            <person name="Tice H."/>
            <person name="Cheng J."/>
            <person name="Goodwin L."/>
            <person name="Pitluck S."/>
            <person name="Liolios K."/>
            <person name="Ivanova N."/>
            <person name="Mavromatis K."/>
            <person name="Ovchinnikova G."/>
            <person name="Pati A."/>
            <person name="Chen A."/>
            <person name="Palaniappan K."/>
            <person name="Land M."/>
            <person name="Hauser L."/>
            <person name="Chang Y."/>
            <person name="Jeffries C."/>
            <person name="Tapia R."/>
            <person name="Brettin T."/>
            <person name="Detter J."/>
            <person name="Han C."/>
            <person name="Yasawong M."/>
            <person name="Rohde M."/>
            <person name="Tindall B."/>
            <person name="Goker M."/>
            <person name="Woyke T."/>
            <person name="Bristow J."/>
            <person name="Eisen J."/>
            <person name="Markowitz V."/>
            <person name="Hugenholtz P."/>
            <person name="Kyrpides N."/>
            <person name="Klenk H."/>
            <person name="Lapidus A."/>
        </authorList>
    </citation>
    <scope>NUCLEOTIDE SEQUENCE [LARGE SCALE GENOMIC DNA]</scope>
    <source>
        <strain evidence="5">DSM 9799 / CCM 4581 / KCTC 23876 / PAT</strain>
    </source>
</reference>
<dbReference type="eggNOG" id="COG1247">
    <property type="taxonomic scope" value="Bacteria"/>
</dbReference>
<dbReference type="EMBL" id="CP002209">
    <property type="protein sequence ID" value="ADN74607.1"/>
    <property type="molecule type" value="Genomic_DNA"/>
</dbReference>
<dbReference type="OrthoDB" id="336415at2"/>
<dbReference type="Proteomes" id="UP000006683">
    <property type="component" value="Chromosome"/>
</dbReference>
<accession>E1SNA8</accession>
<dbReference type="Gene3D" id="3.40.630.30">
    <property type="match status" value="1"/>
</dbReference>
<keyword evidence="5" id="KW-1185">Reference proteome</keyword>
<dbReference type="AlphaFoldDB" id="E1SNA8"/>
<feature type="domain" description="N-acetyltransferase" evidence="3">
    <location>
        <begin position="3"/>
        <end position="164"/>
    </location>
</feature>
<dbReference type="GeneID" id="67180645"/>
<sequence>MSITIRRAEPSDAEALQATMSAEICFSNTLQLPWPSLTMWQQRLAQLGPDQHLLVAENDAGDVVGNLMLAQASNPRRRHVAEIGMAVVPEWQGRGVGSALLQAAINLGEQWLALTRLELDVYTDNEAALALYRRHGFEPEGIARAAAFRDGARVDVMRMARIRD</sequence>
<organism evidence="4 5">
    <name type="scientific">Ferrimonas balearica (strain DSM 9799 / CCM 4581 / KCTC 23876 / PAT)</name>
    <dbReference type="NCBI Taxonomy" id="550540"/>
    <lineage>
        <taxon>Bacteria</taxon>
        <taxon>Pseudomonadati</taxon>
        <taxon>Pseudomonadota</taxon>
        <taxon>Gammaproteobacteria</taxon>
        <taxon>Alteromonadales</taxon>
        <taxon>Ferrimonadaceae</taxon>
        <taxon>Ferrimonas</taxon>
    </lineage>
</organism>
<dbReference type="SUPFAM" id="SSF55729">
    <property type="entry name" value="Acyl-CoA N-acyltransferases (Nat)"/>
    <property type="match status" value="1"/>
</dbReference>
<dbReference type="InterPro" id="IPR050832">
    <property type="entry name" value="Bact_Acetyltransf"/>
</dbReference>
<dbReference type="STRING" id="550540.Fbal_0393"/>
<protein>
    <submittedName>
        <fullName evidence="4">GCN5-related N-acetyltransferase</fullName>
    </submittedName>
</protein>
<dbReference type="InterPro" id="IPR016181">
    <property type="entry name" value="Acyl_CoA_acyltransferase"/>
</dbReference>
<dbReference type="HOGENOM" id="CLU_013985_19_8_6"/>
<proteinExistence type="predicted"/>
<dbReference type="PANTHER" id="PTHR43877:SF2">
    <property type="entry name" value="AMINOALKYLPHOSPHONATE N-ACETYLTRANSFERASE-RELATED"/>
    <property type="match status" value="1"/>
</dbReference>
<evidence type="ECO:0000259" key="3">
    <source>
        <dbReference type="PROSITE" id="PS51186"/>
    </source>
</evidence>
<dbReference type="GO" id="GO:0016747">
    <property type="term" value="F:acyltransferase activity, transferring groups other than amino-acyl groups"/>
    <property type="evidence" value="ECO:0007669"/>
    <property type="project" value="InterPro"/>
</dbReference>
<dbReference type="PROSITE" id="PS51186">
    <property type="entry name" value="GNAT"/>
    <property type="match status" value="1"/>
</dbReference>
<evidence type="ECO:0000256" key="2">
    <source>
        <dbReference type="ARBA" id="ARBA00023315"/>
    </source>
</evidence>
<dbReference type="RefSeq" id="WP_013343913.1">
    <property type="nucleotide sequence ID" value="NC_014541.1"/>
</dbReference>
<evidence type="ECO:0000313" key="5">
    <source>
        <dbReference type="Proteomes" id="UP000006683"/>
    </source>
</evidence>
<dbReference type="InterPro" id="IPR000182">
    <property type="entry name" value="GNAT_dom"/>
</dbReference>
<evidence type="ECO:0000256" key="1">
    <source>
        <dbReference type="ARBA" id="ARBA00022679"/>
    </source>
</evidence>
<dbReference type="Pfam" id="PF00583">
    <property type="entry name" value="Acetyltransf_1"/>
    <property type="match status" value="1"/>
</dbReference>